<name>A0A3S5CTD4_9PLAT</name>
<dbReference type="Pfam" id="PF06834">
    <property type="entry name" value="TraU"/>
    <property type="match status" value="1"/>
</dbReference>
<dbReference type="InterPro" id="IPR036249">
    <property type="entry name" value="Thioredoxin-like_sf"/>
</dbReference>
<feature type="compositionally biased region" description="Basic and acidic residues" evidence="1">
    <location>
        <begin position="949"/>
        <end position="964"/>
    </location>
</feature>
<dbReference type="OrthoDB" id="10233996at2759"/>
<protein>
    <recommendedName>
        <fullName evidence="4">Thioredoxin domain-containing protein</fullName>
    </recommendedName>
</protein>
<dbReference type="InterPro" id="IPR010927">
    <property type="entry name" value="T4SS_TraH"/>
</dbReference>
<organism evidence="2 3">
    <name type="scientific">Protopolystoma xenopodis</name>
    <dbReference type="NCBI Taxonomy" id="117903"/>
    <lineage>
        <taxon>Eukaryota</taxon>
        <taxon>Metazoa</taxon>
        <taxon>Spiralia</taxon>
        <taxon>Lophotrochozoa</taxon>
        <taxon>Platyhelminthes</taxon>
        <taxon>Monogenea</taxon>
        <taxon>Polyopisthocotylea</taxon>
        <taxon>Polystomatidea</taxon>
        <taxon>Polystomatidae</taxon>
        <taxon>Protopolystoma</taxon>
    </lineage>
</organism>
<sequence>MMQRKLQSLNLAEHQQKMQDVARKKVEEPGAIAGIDQDVVLPCGKLLYARGTRVNPLDYMSWDGTLVFIDGRDKTQIVWVKDNYLEEILSNSRAVVENNLSELNKEHAKNASSSDGTKIILTGGRPLELEREIGSPIYFDQAGELTRKFNINYVPAIVEQEEQSSFDVAYISELDVAWNDEKLQTLLNPEVFLFGNHLAQAACSIDCAASTVDLPRDEMFWCAGCWGNIYPFSGANSDHVGGIQSSSLYATRILAKMHRIGLAQETSTSENTSPVGGGKLCRKSRALKIKKSQYKLQMVNPVSTSSGIGCFPLGLSDMLYSAFKEYPYDGQDFASTHAATECDDANSKSDNQYKLIQQAAIADIKWASDLARSNIDMVWQNLRDKWCKQEQLEGQDAFTPSNNSNAPSLRQFTGLYVFVSSSMPKPLLQSYLREASKYGGVLVFKGLPGGSFKELTKLVLELTSEQDKRQELASIMQIDDEAYERFEIVSVPTIVLSQTDDYHPTKPAMIKFDKMVGNVGVKYALTEFASMSYANFFEQRYRGWLWFEEKMTDQDMIYKNNRFDASEQLSNDITPEQAKAEIEQFAKELADLKFMMLARPTPENVKAYRDKEKQMWKQAETLHDSWDMANLLYPEQRDLINNPVNVHGVKAKRAMQEAKNFQKIQQLAKEFDLVLFFSKQCQYCQLLAPVLKNFGSRYGFNIDAVSNSGSKHEYFKTYQADGLIERLNISEFPTVIAVSHDAKTAFELIRGYVSESELAEYSLLAVKHLADIKNKVAVDNSLISNKLMKYASPDGSMSNVNKAAIINDQQGGYMTGGSVILRGPRPKTLQPLTIQTPKLEFDACTGSADFRFGGLSYISSREFTQFFKNMGTASGAYAVKMLIKSSCPQCEDIMSYMETVARDVNGTMMDQCAAGQALAKGAFSMINSSSQQRCLIQGNIGKTSKDMYEASDKCKNNPDHHGNSGEEDELKSLL</sequence>
<proteinExistence type="predicted"/>
<feature type="region of interest" description="Disordered" evidence="1">
    <location>
        <begin position="949"/>
        <end position="974"/>
    </location>
</feature>
<dbReference type="Pfam" id="PF09673">
    <property type="entry name" value="TrbC_Ftype"/>
    <property type="match status" value="1"/>
</dbReference>
<dbReference type="Pfam" id="PF13728">
    <property type="entry name" value="TraF"/>
    <property type="match status" value="1"/>
</dbReference>
<accession>A0A3S5CTD4</accession>
<dbReference type="InterPro" id="IPR039555">
    <property type="entry name" value="TraF/TrbB"/>
</dbReference>
<dbReference type="EMBL" id="CAAALY010249472">
    <property type="protein sequence ID" value="VEL35281.1"/>
    <property type="molecule type" value="Genomic_DNA"/>
</dbReference>
<dbReference type="InterPro" id="IPR019106">
    <property type="entry name" value="T4SS_TrbC"/>
</dbReference>
<dbReference type="AlphaFoldDB" id="A0A3S5CTD4"/>
<dbReference type="Gene3D" id="3.40.30.10">
    <property type="entry name" value="Glutaredoxin"/>
    <property type="match status" value="1"/>
</dbReference>
<dbReference type="InterPro" id="IPR009649">
    <property type="entry name" value="TraU"/>
</dbReference>
<dbReference type="Proteomes" id="UP000784294">
    <property type="component" value="Unassembled WGS sequence"/>
</dbReference>
<feature type="compositionally biased region" description="Acidic residues" evidence="1">
    <location>
        <begin position="965"/>
        <end position="974"/>
    </location>
</feature>
<feature type="non-terminal residue" evidence="2">
    <location>
        <position position="1"/>
    </location>
</feature>
<evidence type="ECO:0000256" key="1">
    <source>
        <dbReference type="SAM" id="MobiDB-lite"/>
    </source>
</evidence>
<dbReference type="Pfam" id="PF06122">
    <property type="entry name" value="TraH"/>
    <property type="match status" value="1"/>
</dbReference>
<comment type="caution">
    <text evidence="2">The sequence shown here is derived from an EMBL/GenBank/DDBJ whole genome shotgun (WGS) entry which is preliminary data.</text>
</comment>
<evidence type="ECO:0008006" key="4">
    <source>
        <dbReference type="Google" id="ProtNLM"/>
    </source>
</evidence>
<reference evidence="2" key="1">
    <citation type="submission" date="2018-11" db="EMBL/GenBank/DDBJ databases">
        <authorList>
            <consortium name="Pathogen Informatics"/>
        </authorList>
    </citation>
    <scope>NUCLEOTIDE SEQUENCE</scope>
</reference>
<dbReference type="InterPro" id="IPR014113">
    <property type="entry name" value="T4SS_TrbC_subgr"/>
</dbReference>
<gene>
    <name evidence="2" type="ORF">PXEA_LOCUS28721</name>
</gene>
<dbReference type="NCBIfam" id="TIGR02742">
    <property type="entry name" value="TrbC_Ftype"/>
    <property type="match status" value="1"/>
</dbReference>
<evidence type="ECO:0000313" key="2">
    <source>
        <dbReference type="EMBL" id="VEL35281.1"/>
    </source>
</evidence>
<evidence type="ECO:0000313" key="3">
    <source>
        <dbReference type="Proteomes" id="UP000784294"/>
    </source>
</evidence>
<dbReference type="SUPFAM" id="SSF52833">
    <property type="entry name" value="Thioredoxin-like"/>
    <property type="match status" value="1"/>
</dbReference>
<keyword evidence="3" id="KW-1185">Reference proteome</keyword>